<feature type="region of interest" description="Disordered" evidence="1">
    <location>
        <begin position="1"/>
        <end position="23"/>
    </location>
</feature>
<dbReference type="Proteomes" id="UP000823775">
    <property type="component" value="Unassembled WGS sequence"/>
</dbReference>
<sequence>MNLTRPGSRKLLNRRDGRRRSVDDCDPKISILEEQLSSVFKKNCDLNTEVGISLCWGDR</sequence>
<proteinExistence type="predicted"/>
<feature type="compositionally biased region" description="Basic and acidic residues" evidence="1">
    <location>
        <begin position="13"/>
        <end position="23"/>
    </location>
</feature>
<evidence type="ECO:0000313" key="3">
    <source>
        <dbReference type="Proteomes" id="UP000823775"/>
    </source>
</evidence>
<evidence type="ECO:0000313" key="2">
    <source>
        <dbReference type="EMBL" id="MCD7472596.1"/>
    </source>
</evidence>
<keyword evidence="3" id="KW-1185">Reference proteome</keyword>
<organism evidence="2 3">
    <name type="scientific">Datura stramonium</name>
    <name type="common">Jimsonweed</name>
    <name type="synonym">Common thornapple</name>
    <dbReference type="NCBI Taxonomy" id="4076"/>
    <lineage>
        <taxon>Eukaryota</taxon>
        <taxon>Viridiplantae</taxon>
        <taxon>Streptophyta</taxon>
        <taxon>Embryophyta</taxon>
        <taxon>Tracheophyta</taxon>
        <taxon>Spermatophyta</taxon>
        <taxon>Magnoliopsida</taxon>
        <taxon>eudicotyledons</taxon>
        <taxon>Gunneridae</taxon>
        <taxon>Pentapetalae</taxon>
        <taxon>asterids</taxon>
        <taxon>lamiids</taxon>
        <taxon>Solanales</taxon>
        <taxon>Solanaceae</taxon>
        <taxon>Solanoideae</taxon>
        <taxon>Datureae</taxon>
        <taxon>Datura</taxon>
    </lineage>
</organism>
<accession>A0ABS8TNW7</accession>
<gene>
    <name evidence="2" type="ORF">HAX54_013873</name>
</gene>
<reference evidence="2 3" key="1">
    <citation type="journal article" date="2021" name="BMC Genomics">
        <title>Datura genome reveals duplications of psychoactive alkaloid biosynthetic genes and high mutation rate following tissue culture.</title>
        <authorList>
            <person name="Rajewski A."/>
            <person name="Carter-House D."/>
            <person name="Stajich J."/>
            <person name="Litt A."/>
        </authorList>
    </citation>
    <scope>NUCLEOTIDE SEQUENCE [LARGE SCALE GENOMIC DNA]</scope>
    <source>
        <strain evidence="2">AR-01</strain>
    </source>
</reference>
<name>A0ABS8TNW7_DATST</name>
<feature type="non-terminal residue" evidence="2">
    <location>
        <position position="59"/>
    </location>
</feature>
<dbReference type="EMBL" id="JACEIK010001847">
    <property type="protein sequence ID" value="MCD7472596.1"/>
    <property type="molecule type" value="Genomic_DNA"/>
</dbReference>
<protein>
    <submittedName>
        <fullName evidence="2">Uncharacterized protein</fullName>
    </submittedName>
</protein>
<comment type="caution">
    <text evidence="2">The sequence shown here is derived from an EMBL/GenBank/DDBJ whole genome shotgun (WGS) entry which is preliminary data.</text>
</comment>
<evidence type="ECO:0000256" key="1">
    <source>
        <dbReference type="SAM" id="MobiDB-lite"/>
    </source>
</evidence>